<feature type="signal peptide" evidence="1">
    <location>
        <begin position="1"/>
        <end position="21"/>
    </location>
</feature>
<feature type="chain" id="PRO_5044406611" evidence="1">
    <location>
        <begin position="22"/>
        <end position="44"/>
    </location>
</feature>
<dbReference type="Proteomes" id="UP000551563">
    <property type="component" value="Unassembled WGS sequence"/>
</dbReference>
<proteinExistence type="predicted"/>
<evidence type="ECO:0000313" key="5">
    <source>
        <dbReference type="Proteomes" id="UP000578622"/>
    </source>
</evidence>
<evidence type="ECO:0000313" key="3">
    <source>
        <dbReference type="EMBL" id="MBA8849444.1"/>
    </source>
</evidence>
<dbReference type="RefSeq" id="WP_006470280.1">
    <property type="nucleotide sequence ID" value="NZ_CADEAP010000003.1"/>
</dbReference>
<keyword evidence="5" id="KW-1185">Reference proteome</keyword>
<evidence type="ECO:0000313" key="2">
    <source>
        <dbReference type="EMBL" id="HHV69714.1"/>
    </source>
</evidence>
<sequence>MKLTRLVPLAIVLCAFTLASCANTVRGVGRDVKSTAHAVQDTVE</sequence>
<accession>A0A5N7NLS4</accession>
<dbReference type="AlphaFoldDB" id="A0A5N7NLS4"/>
<gene>
    <name evidence="3" type="ORF">FHW20_000348</name>
    <name evidence="2" type="ORF">GXX48_19070</name>
</gene>
<keyword evidence="1" id="KW-0732">Signal</keyword>
<dbReference type="EMBL" id="JACGXG010000001">
    <property type="protein sequence ID" value="MBA8849444.1"/>
    <property type="molecule type" value="Genomic_DNA"/>
</dbReference>
<name>A0A5N7NLS4_9HYPH</name>
<reference evidence="3 5" key="2">
    <citation type="submission" date="2020-07" db="EMBL/GenBank/DDBJ databases">
        <title>Genomic Encyclopedia of Type Strains, Phase IV (KMG-V): Genome sequencing to study the core and pangenomes of soil and plant-associated prokaryotes.</title>
        <authorList>
            <person name="Whitman W."/>
        </authorList>
    </citation>
    <scope>NUCLEOTIDE SEQUENCE [LARGE SCALE GENOMIC DNA]</scope>
    <source>
        <strain evidence="3 5">RH4WT92</strain>
    </source>
</reference>
<dbReference type="EMBL" id="DUMN01000538">
    <property type="protein sequence ID" value="HHV69714.1"/>
    <property type="molecule type" value="Genomic_DNA"/>
</dbReference>
<dbReference type="GeneID" id="57307437"/>
<dbReference type="PROSITE" id="PS51257">
    <property type="entry name" value="PROKAR_LIPOPROTEIN"/>
    <property type="match status" value="1"/>
</dbReference>
<organism evidence="2 4">
    <name type="scientific">Brucella intermedia</name>
    <dbReference type="NCBI Taxonomy" id="94625"/>
    <lineage>
        <taxon>Bacteria</taxon>
        <taxon>Pseudomonadati</taxon>
        <taxon>Pseudomonadota</taxon>
        <taxon>Alphaproteobacteria</taxon>
        <taxon>Hyphomicrobiales</taxon>
        <taxon>Brucellaceae</taxon>
        <taxon>Brucella/Ochrobactrum group</taxon>
        <taxon>Brucella</taxon>
    </lineage>
</organism>
<protein>
    <submittedName>
        <fullName evidence="2">Entericidin A/B family lipoprotein</fullName>
    </submittedName>
    <submittedName>
        <fullName evidence="3">Small secreted protein</fullName>
    </submittedName>
</protein>
<dbReference type="Proteomes" id="UP000578622">
    <property type="component" value="Unassembled WGS sequence"/>
</dbReference>
<evidence type="ECO:0000256" key="1">
    <source>
        <dbReference type="SAM" id="SignalP"/>
    </source>
</evidence>
<keyword evidence="2" id="KW-0449">Lipoprotein</keyword>
<reference evidence="2 4" key="1">
    <citation type="journal article" date="2020" name="Biotechnol. Biofuels">
        <title>New insights from the biogas microbiome by comprehensive genome-resolved metagenomics of nearly 1600 species originating from multiple anaerobic digesters.</title>
        <authorList>
            <person name="Campanaro S."/>
            <person name="Treu L."/>
            <person name="Rodriguez-R L.M."/>
            <person name="Kovalovszki A."/>
            <person name="Ziels R.M."/>
            <person name="Maus I."/>
            <person name="Zhu X."/>
            <person name="Kougias P.G."/>
            <person name="Basile A."/>
            <person name="Luo G."/>
            <person name="Schluter A."/>
            <person name="Konstantinidis K.T."/>
            <person name="Angelidaki I."/>
        </authorList>
    </citation>
    <scope>NUCLEOTIDE SEQUENCE [LARGE SCALE GENOMIC DNA]</scope>
    <source>
        <strain evidence="2">AS04akNAM_66</strain>
    </source>
</reference>
<evidence type="ECO:0000313" key="4">
    <source>
        <dbReference type="Proteomes" id="UP000551563"/>
    </source>
</evidence>
<comment type="caution">
    <text evidence="2">The sequence shown here is derived from an EMBL/GenBank/DDBJ whole genome shotgun (WGS) entry which is preliminary data.</text>
</comment>